<organism evidence="4 5">
    <name type="scientific">Lactobacillus phage A2</name>
    <dbReference type="NCBI Taxonomy" id="51369"/>
    <lineage>
        <taxon>Viruses</taxon>
        <taxon>Duplodnaviria</taxon>
        <taxon>Heunggongvirae</taxon>
        <taxon>Uroviricota</taxon>
        <taxon>Caudoviricetes</taxon>
        <taxon>Ashduovirus</taxon>
        <taxon>Ashduovirus A2</taxon>
    </lineage>
</organism>
<evidence type="ECO:0000259" key="2">
    <source>
        <dbReference type="Pfam" id="PF13392"/>
    </source>
</evidence>
<name>Q8LTA9_9CAUD</name>
<dbReference type="OrthoDB" id="21336at10239"/>
<reference evidence="4 5" key="4">
    <citation type="journal article" date="1999" name="J. Virol.">
        <title>Cooperative interaction of CI protein regulates lysogeny of Lactobacillus casei by bacteriophage A2.</title>
        <authorList>
            <person name="Garcia P."/>
            <person name="Ladero V."/>
            <person name="Alonso J.C."/>
            <person name="Suarez J.E."/>
        </authorList>
    </citation>
    <scope>NUCLEOTIDE SEQUENCE [LARGE SCALE GENOMIC DNA]</scope>
</reference>
<dbReference type="SUPFAM" id="SSF54060">
    <property type="entry name" value="His-Me finger endonucleases"/>
    <property type="match status" value="1"/>
</dbReference>
<dbReference type="InterPro" id="IPR003615">
    <property type="entry name" value="HNH_nuc"/>
</dbReference>
<dbReference type="REBASE" id="6365">
    <property type="entry name" value="LcaA2ORF50P"/>
</dbReference>
<dbReference type="Gene3D" id="3.90.75.20">
    <property type="match status" value="1"/>
</dbReference>
<dbReference type="Pfam" id="PF13392">
    <property type="entry name" value="HNH_3"/>
    <property type="match status" value="1"/>
</dbReference>
<proteinExistence type="predicted"/>
<evidence type="ECO:0000259" key="3">
    <source>
        <dbReference type="Pfam" id="PF22083"/>
    </source>
</evidence>
<dbReference type="InterPro" id="IPR010902">
    <property type="entry name" value="NUMOD4"/>
</dbReference>
<feature type="domain" description="DNA endonuclease I-HmuI-like NUMOD-like" evidence="3">
    <location>
        <begin position="130"/>
        <end position="171"/>
    </location>
</feature>
<dbReference type="SUPFAM" id="SSF64496">
    <property type="entry name" value="DNA-binding domain of intron-encoded endonucleases"/>
    <property type="match status" value="1"/>
</dbReference>
<dbReference type="InterPro" id="IPR036388">
    <property type="entry name" value="WH-like_DNA-bd_sf"/>
</dbReference>
<evidence type="ECO:0000313" key="4">
    <source>
        <dbReference type="EMBL" id="CAD43918.1"/>
    </source>
</evidence>
<sequence>MKREIKFREQWRPVAGFSKYEVSNKGRVKSLYTGKILHLNAIPTGYLYASMVENGKHFSKSVHRLVAQAFVPNTEEKPEVNHLNENRADNRPENLEWCTRSENNNYGSHKQRSALTQRTMGHCGKPVLIISPSGIAYRFVSQSEAARFIGAAASNVNAAVCGKQQKVRGYSIFENPELLEGKQ</sequence>
<dbReference type="GeneID" id="951716"/>
<dbReference type="RefSeq" id="NP_680530.1">
    <property type="nucleotide sequence ID" value="NC_004112.1"/>
</dbReference>
<evidence type="ECO:0000313" key="5">
    <source>
        <dbReference type="Proteomes" id="UP000000879"/>
    </source>
</evidence>
<dbReference type="InterPro" id="IPR054307">
    <property type="entry name" value="I-HmuI_NUMOD-like"/>
</dbReference>
<reference evidence="4 5" key="6">
    <citation type="journal article" date="2002" name="J. Bacteriol.">
        <title>The dilemma of phage taxonomy illustrated by comparative genomics of Sfi21-like Siphoviridae in lactic acid bacteria.</title>
        <authorList>
            <person name="Proux C."/>
            <person name="van Sinderen D."/>
            <person name="Suarez J."/>
            <person name="Garcia P."/>
            <person name="Ladero V."/>
            <person name="Fitzgerald G.F."/>
            <person name="Desiere F."/>
            <person name="Brussow H."/>
        </authorList>
    </citation>
    <scope>NUCLEOTIDE SEQUENCE</scope>
</reference>
<reference evidence="4 5" key="5">
    <citation type="journal article" date="2000" name="Virology">
        <title>Characterization of the DNA replication module of bacteriophage A2 and use of its origin of replication as a defense against infection during milk fermentation by Lactobacillus casei.</title>
        <authorList>
            <person name="Moscoso M."/>
            <person name="Suarez J.E."/>
        </authorList>
    </citation>
    <scope>NUCLEOTIDE SEQUENCE [LARGE SCALE GENOMIC DNA]</scope>
</reference>
<dbReference type="Pfam" id="PF22083">
    <property type="entry name" value="I-HmuI_NUMOD-like"/>
    <property type="match status" value="1"/>
</dbReference>
<evidence type="ECO:0000259" key="1">
    <source>
        <dbReference type="Pfam" id="PF07463"/>
    </source>
</evidence>
<dbReference type="GO" id="GO:0016788">
    <property type="term" value="F:hydrolase activity, acting on ester bonds"/>
    <property type="evidence" value="ECO:0007669"/>
    <property type="project" value="InterPro"/>
</dbReference>
<accession>Q8LTA9</accession>
<reference evidence="4 5" key="3">
    <citation type="journal article" date="1998" name="Virology">
        <title>The site-specific recombination system of the Lactobacillus species bacteriophage A2 integrates in gram-positive and gram-negative bacteria.</title>
        <authorList>
            <person name="Alvarez M.A."/>
            <person name="Herrero M."/>
            <person name="Suarez J.E."/>
        </authorList>
    </citation>
    <scope>NUCLEOTIDE SEQUENCE [LARGE SCALE GENOMIC DNA]</scope>
</reference>
<dbReference type="Proteomes" id="UP000000879">
    <property type="component" value="Segment"/>
</dbReference>
<dbReference type="Gene3D" id="1.10.10.10">
    <property type="entry name" value="Winged helix-like DNA-binding domain superfamily/Winged helix DNA-binding domain"/>
    <property type="match status" value="1"/>
</dbReference>
<reference evidence="4 5" key="2">
    <citation type="journal article" date="1998" name="J. Bacteriol.">
        <title>Identification of the repressor-encoding gene of the Lactobacillus bacteriophage A2.</title>
        <authorList>
            <person name="Ladero V."/>
            <person name="Garcia P."/>
            <person name="Bascaran V."/>
            <person name="Herrero M."/>
            <person name="Alvarez M."/>
            <person name="Suarez J.E."/>
        </authorList>
    </citation>
    <scope>NUCLEOTIDE SEQUENCE [LARGE SCALE GENOMIC DNA]</scope>
</reference>
<dbReference type="Pfam" id="PF07463">
    <property type="entry name" value="NUMOD4"/>
    <property type="match status" value="1"/>
</dbReference>
<feature type="domain" description="NUMOD4" evidence="1">
    <location>
        <begin position="9"/>
        <end position="48"/>
    </location>
</feature>
<feature type="domain" description="HNH nuclease" evidence="2">
    <location>
        <begin position="62"/>
        <end position="104"/>
    </location>
</feature>
<dbReference type="InterPro" id="IPR044925">
    <property type="entry name" value="His-Me_finger_sf"/>
</dbReference>
<protein>
    <submittedName>
        <fullName evidence="4">Putative endodeoxyribonuclease</fullName>
    </submittedName>
</protein>
<keyword evidence="5" id="KW-1185">Reference proteome</keyword>
<dbReference type="EMBL" id="AJ251789">
    <property type="protein sequence ID" value="CAD43918.1"/>
    <property type="molecule type" value="Genomic_DNA"/>
</dbReference>
<dbReference type="KEGG" id="vg:951716"/>
<reference evidence="4 5" key="1">
    <citation type="journal article" date="1997" name="Mol. Microbiol.">
        <title>Molecular analysis of the cos region of the Lactobacillus casei bacteriophage A2. Gene product 3, gp3, specifically binds to its downstream cos region.</title>
        <authorList>
            <person name="Garcia P."/>
            <person name="Alonso J.C."/>
            <person name="Suarez J.E."/>
        </authorList>
    </citation>
    <scope>NUCLEOTIDE SEQUENCE [LARGE SCALE GENOMIC DNA]</scope>
</reference>